<keyword evidence="8" id="KW-1185">Reference proteome</keyword>
<dbReference type="eggNOG" id="COG5001">
    <property type="taxonomic scope" value="Bacteria"/>
</dbReference>
<evidence type="ECO:0000259" key="5">
    <source>
        <dbReference type="PROSITE" id="PS50883"/>
    </source>
</evidence>
<dbReference type="InterPro" id="IPR052155">
    <property type="entry name" value="Biofilm_reg_signaling"/>
</dbReference>
<dbReference type="Gene3D" id="3.40.50.2300">
    <property type="match status" value="1"/>
</dbReference>
<feature type="domain" description="PAS" evidence="3">
    <location>
        <begin position="264"/>
        <end position="309"/>
    </location>
</feature>
<dbReference type="NCBIfam" id="TIGR00229">
    <property type="entry name" value="sensory_box"/>
    <property type="match status" value="1"/>
</dbReference>
<dbReference type="CDD" id="cd00130">
    <property type="entry name" value="PAS"/>
    <property type="match status" value="1"/>
</dbReference>
<dbReference type="SMART" id="SM00052">
    <property type="entry name" value="EAL"/>
    <property type="match status" value="1"/>
</dbReference>
<evidence type="ECO:0000259" key="2">
    <source>
        <dbReference type="PROSITE" id="PS50110"/>
    </source>
</evidence>
<dbReference type="Gene3D" id="3.20.20.450">
    <property type="entry name" value="EAL domain"/>
    <property type="match status" value="1"/>
</dbReference>
<dbReference type="SMART" id="SM00091">
    <property type="entry name" value="PAS"/>
    <property type="match status" value="2"/>
</dbReference>
<dbReference type="PROSITE" id="PS50883">
    <property type="entry name" value="EAL"/>
    <property type="match status" value="1"/>
</dbReference>
<dbReference type="Pfam" id="PF13426">
    <property type="entry name" value="PAS_9"/>
    <property type="match status" value="1"/>
</dbReference>
<dbReference type="PROSITE" id="PS50113">
    <property type="entry name" value="PAC"/>
    <property type="match status" value="1"/>
</dbReference>
<dbReference type="InterPro" id="IPR000700">
    <property type="entry name" value="PAS-assoc_C"/>
</dbReference>
<dbReference type="GeneID" id="43683306"/>
<sequence length="825" mass="92842">MSSSNVPFDVSILIVDDEQTNLIIMEEALRGLGRIISTTDPLQAVDLAAVHQPKVTILDIEMPTLNGLSLCKQLLENPDTANTAVIFITSHNETDMEYQSFEYGAVDFIAKPIDMRLCRFRVLNQLQLRIQSDALSVAKGDLQDLLSQLPIFVSYWSPQWERRFCNDYSKNWFGLSTDKELDREASIDMVLPEALAQRIRREVCCQQDQNNLVFRYELNTYVAGSKHLDIHVKRRITDGKLIGYIVTAVDMTNIVNTQVALTEEKEWLNVTLNSIGDAVIATDVNAHITFMNPIAESMTGWRQTQAKGKHIEEVMLLCDATTEQKSFNPILLALKEQRTVAMALNCQLTSRDNKVYRVEDSAAPIRNNQGNIIGAIIVFHDVSEAIAMSVKMSHLANHDQLTDLPNRVLLHDRLHNAMRIAQIQKRRLAMLLIDIDNFKYINDTQGHHVGDLLIKKLATRLAEHCLPDFTIARAGGDEFIIIATNVSNLGTIDSFATDLQLAINHPFYINGTAHRITASIGISIYPDDADSEEKLLRYADTAMYRAKKQGKQQHCFFSQDLESELLHRHHVEIQLRQAVEHNALEVLFQPQYNLQNHAIVGCEALVRLRDTNGSLISPLDFIPIAEETGLINLLGLQVMTKSCRIAKQMLDDGMPTRFSVNVAAKQFANPDFANEVSAVLQETQLPSHLLELEVTESALMNDFETTRNILLSIKALGVSISIDDFGTGYSSLSYLKAFPIDELKIDRAFVRDMTKDEQSFNIVKTVVHLAKSLGLTLVAEGIETAQEEKLLRELECELGQGFLFSRPVTYDTLYTLLEKANYVKV</sequence>
<dbReference type="InterPro" id="IPR029787">
    <property type="entry name" value="Nucleotide_cyclase"/>
</dbReference>
<keyword evidence="1" id="KW-0597">Phosphoprotein</keyword>
<dbReference type="PROSITE" id="PS50887">
    <property type="entry name" value="GGDEF"/>
    <property type="match status" value="1"/>
</dbReference>
<evidence type="ECO:0000259" key="6">
    <source>
        <dbReference type="PROSITE" id="PS50887"/>
    </source>
</evidence>
<dbReference type="Pfam" id="PF00990">
    <property type="entry name" value="GGDEF"/>
    <property type="match status" value="1"/>
</dbReference>
<dbReference type="Gene3D" id="3.30.70.270">
    <property type="match status" value="1"/>
</dbReference>
<dbReference type="CDD" id="cd01948">
    <property type="entry name" value="EAL"/>
    <property type="match status" value="1"/>
</dbReference>
<dbReference type="InterPro" id="IPR035919">
    <property type="entry name" value="EAL_sf"/>
</dbReference>
<protein>
    <recommendedName>
        <fullName evidence="9">Diguanylate cyclase</fullName>
    </recommendedName>
</protein>
<evidence type="ECO:0000259" key="4">
    <source>
        <dbReference type="PROSITE" id="PS50113"/>
    </source>
</evidence>
<dbReference type="SUPFAM" id="SSF52172">
    <property type="entry name" value="CheY-like"/>
    <property type="match status" value="1"/>
</dbReference>
<proteinExistence type="predicted"/>
<feature type="domain" description="Response regulatory" evidence="2">
    <location>
        <begin position="11"/>
        <end position="126"/>
    </location>
</feature>
<feature type="domain" description="EAL" evidence="5">
    <location>
        <begin position="568"/>
        <end position="821"/>
    </location>
</feature>
<dbReference type="InterPro" id="IPR043128">
    <property type="entry name" value="Rev_trsase/Diguanyl_cyclase"/>
</dbReference>
<dbReference type="Gene3D" id="3.30.450.20">
    <property type="entry name" value="PAS domain"/>
    <property type="match status" value="1"/>
</dbReference>
<feature type="modified residue" description="4-aspartylphosphate" evidence="1">
    <location>
        <position position="59"/>
    </location>
</feature>
<dbReference type="InterPro" id="IPR000014">
    <property type="entry name" value="PAS"/>
</dbReference>
<evidence type="ECO:0000313" key="7">
    <source>
        <dbReference type="EMBL" id="KGK11416.1"/>
    </source>
</evidence>
<dbReference type="InterPro" id="IPR001610">
    <property type="entry name" value="PAC"/>
</dbReference>
<feature type="domain" description="PAC" evidence="4">
    <location>
        <begin position="342"/>
        <end position="394"/>
    </location>
</feature>
<comment type="caution">
    <text evidence="7">The sequence shown here is derived from an EMBL/GenBank/DDBJ whole genome shotgun (WGS) entry which is preliminary data.</text>
</comment>
<dbReference type="SUPFAM" id="SSF141868">
    <property type="entry name" value="EAL domain-like"/>
    <property type="match status" value="1"/>
</dbReference>
<dbReference type="InterPro" id="IPR013767">
    <property type="entry name" value="PAS_fold"/>
</dbReference>
<organism evidence="7 8">
    <name type="scientific">Vibrio navarrensis</name>
    <dbReference type="NCBI Taxonomy" id="29495"/>
    <lineage>
        <taxon>Bacteria</taxon>
        <taxon>Pseudomonadati</taxon>
        <taxon>Pseudomonadota</taxon>
        <taxon>Gammaproteobacteria</taxon>
        <taxon>Vibrionales</taxon>
        <taxon>Vibrionaceae</taxon>
        <taxon>Vibrio</taxon>
    </lineage>
</organism>
<reference evidence="7 8" key="1">
    <citation type="submission" date="2014-04" db="EMBL/GenBank/DDBJ databases">
        <title>Genome sequencing of Vibrio navarrensis strains.</title>
        <authorList>
            <person name="Gladney L.M."/>
            <person name="Katz L.S."/>
            <person name="Marino-Ramirez L."/>
            <person name="Jordan I.K."/>
        </authorList>
    </citation>
    <scope>NUCLEOTIDE SEQUENCE [LARGE SCALE GENOMIC DNA]</scope>
    <source>
        <strain evidence="7 8">ATCC 51183</strain>
    </source>
</reference>
<dbReference type="SUPFAM" id="SSF55073">
    <property type="entry name" value="Nucleotide cyclase"/>
    <property type="match status" value="1"/>
</dbReference>
<gene>
    <name evidence="7" type="ORF">EA26_08885</name>
</gene>
<evidence type="ECO:0000259" key="3">
    <source>
        <dbReference type="PROSITE" id="PS50112"/>
    </source>
</evidence>
<dbReference type="InterPro" id="IPR035965">
    <property type="entry name" value="PAS-like_dom_sf"/>
</dbReference>
<dbReference type="SMART" id="SM00267">
    <property type="entry name" value="GGDEF"/>
    <property type="match status" value="1"/>
</dbReference>
<dbReference type="PROSITE" id="PS50110">
    <property type="entry name" value="RESPONSE_REGULATORY"/>
    <property type="match status" value="1"/>
</dbReference>
<dbReference type="PROSITE" id="PS50112">
    <property type="entry name" value="PAS"/>
    <property type="match status" value="1"/>
</dbReference>
<feature type="domain" description="GGDEF" evidence="6">
    <location>
        <begin position="426"/>
        <end position="559"/>
    </location>
</feature>
<dbReference type="Pfam" id="PF00563">
    <property type="entry name" value="EAL"/>
    <property type="match status" value="1"/>
</dbReference>
<dbReference type="CDD" id="cd01949">
    <property type="entry name" value="GGDEF"/>
    <property type="match status" value="1"/>
</dbReference>
<dbReference type="NCBIfam" id="TIGR00254">
    <property type="entry name" value="GGDEF"/>
    <property type="match status" value="1"/>
</dbReference>
<evidence type="ECO:0000256" key="1">
    <source>
        <dbReference type="PROSITE-ProRule" id="PRU00169"/>
    </source>
</evidence>
<dbReference type="SMART" id="SM00448">
    <property type="entry name" value="REC"/>
    <property type="match status" value="1"/>
</dbReference>
<dbReference type="InterPro" id="IPR011006">
    <property type="entry name" value="CheY-like_superfamily"/>
</dbReference>
<dbReference type="AlphaFoldDB" id="A0A099LVK7"/>
<dbReference type="Proteomes" id="UP000029994">
    <property type="component" value="Unassembled WGS sequence"/>
</dbReference>
<name>A0A099LVK7_9VIBR</name>
<dbReference type="PANTHER" id="PTHR44757:SF4">
    <property type="entry name" value="DIGUANYLATE CYCLASE DGCE-RELATED"/>
    <property type="match status" value="1"/>
</dbReference>
<evidence type="ECO:0000313" key="8">
    <source>
        <dbReference type="Proteomes" id="UP000029994"/>
    </source>
</evidence>
<dbReference type="InterPro" id="IPR000160">
    <property type="entry name" value="GGDEF_dom"/>
</dbReference>
<dbReference type="InterPro" id="IPR001789">
    <property type="entry name" value="Sig_transdc_resp-reg_receiver"/>
</dbReference>
<dbReference type="SMART" id="SM00086">
    <property type="entry name" value="PAC"/>
    <property type="match status" value="1"/>
</dbReference>
<dbReference type="STRING" id="29495.EA26_08885"/>
<dbReference type="GO" id="GO:0006355">
    <property type="term" value="P:regulation of DNA-templated transcription"/>
    <property type="evidence" value="ECO:0007669"/>
    <property type="project" value="InterPro"/>
</dbReference>
<dbReference type="InterPro" id="IPR001633">
    <property type="entry name" value="EAL_dom"/>
</dbReference>
<dbReference type="GO" id="GO:0000160">
    <property type="term" value="P:phosphorelay signal transduction system"/>
    <property type="evidence" value="ECO:0007669"/>
    <property type="project" value="InterPro"/>
</dbReference>
<dbReference type="PANTHER" id="PTHR44757">
    <property type="entry name" value="DIGUANYLATE CYCLASE DGCP"/>
    <property type="match status" value="1"/>
</dbReference>
<dbReference type="Pfam" id="PF00989">
    <property type="entry name" value="PAS"/>
    <property type="match status" value="1"/>
</dbReference>
<evidence type="ECO:0008006" key="9">
    <source>
        <dbReference type="Google" id="ProtNLM"/>
    </source>
</evidence>
<dbReference type="SUPFAM" id="SSF55785">
    <property type="entry name" value="PYP-like sensor domain (PAS domain)"/>
    <property type="match status" value="2"/>
</dbReference>
<dbReference type="Pfam" id="PF00072">
    <property type="entry name" value="Response_reg"/>
    <property type="match status" value="1"/>
</dbReference>
<dbReference type="RefSeq" id="WP_039426795.1">
    <property type="nucleotide sequence ID" value="NZ_CP061844.1"/>
</dbReference>
<accession>A0A099LVK7</accession>
<dbReference type="EMBL" id="JMCG01000001">
    <property type="protein sequence ID" value="KGK11416.1"/>
    <property type="molecule type" value="Genomic_DNA"/>
</dbReference>